<reference evidence="1 2" key="1">
    <citation type="submission" date="2021-02" db="EMBL/GenBank/DDBJ databases">
        <title>Cotonvirus japonicus, which uses Golgi apparatus of host cells for its virion factory, phylogenetically links tailed tupanvirus and icosahedral mimivirus.</title>
        <authorList>
            <person name="Takahashi H."/>
            <person name="Fukaya S."/>
            <person name="Song C."/>
            <person name="Murata K."/>
            <person name="Takemura M."/>
        </authorList>
    </citation>
    <scope>NUCLEOTIDE SEQUENCE [LARGE SCALE GENOMIC DNA]</scope>
</reference>
<dbReference type="EMBL" id="AP024483">
    <property type="protein sequence ID" value="BCS83731.1"/>
    <property type="molecule type" value="Genomic_DNA"/>
</dbReference>
<dbReference type="RefSeq" id="YP_010842339.1">
    <property type="nucleotide sequence ID" value="NC_079139.1"/>
</dbReference>
<evidence type="ECO:0000313" key="2">
    <source>
        <dbReference type="Proteomes" id="UP001321479"/>
    </source>
</evidence>
<sequence length="169" mass="19435">MQFDFKNGGAYKLKSDLIGYKKAYCSPRDYWRSDFKKAILTLRVPGGQTVVVPDSDHKYDCIEETDVNGIMKTDKVYVQKIEDLDGKPISDDFICTSSRSHGPQIPVNFDSNGVVIGHDYLSEWSGYVHRYKFGGKYESDLDLNHKNIFGNGYFFYSTKEQAKKSNEYY</sequence>
<dbReference type="Proteomes" id="UP001321479">
    <property type="component" value="Segment"/>
</dbReference>
<organism evidence="1 2">
    <name type="scientific">Cotonvirus japonicus</name>
    <dbReference type="NCBI Taxonomy" id="2811091"/>
    <lineage>
        <taxon>Viruses</taxon>
        <taxon>Varidnaviria</taxon>
        <taxon>Bamfordvirae</taxon>
        <taxon>Nucleocytoviricota</taxon>
        <taxon>Megaviricetes</taxon>
        <taxon>Imitervirales</taxon>
        <taxon>Mimiviridae</taxon>
        <taxon>Megamimivirinae</taxon>
        <taxon>Cotonvirus</taxon>
        <taxon>Cotonvirus japonicum</taxon>
    </lineage>
</organism>
<name>A0ABM7NUI3_9VIRU</name>
<accession>A0ABM7NUI3</accession>
<dbReference type="GeneID" id="80558936"/>
<proteinExistence type="predicted"/>
<keyword evidence="2" id="KW-1185">Reference proteome</keyword>
<evidence type="ECO:0000313" key="1">
    <source>
        <dbReference type="EMBL" id="BCS83731.1"/>
    </source>
</evidence>
<protein>
    <submittedName>
        <fullName evidence="1">Uncharacterized protein</fullName>
    </submittedName>
</protein>